<organism evidence="7 8">
    <name type="scientific">Tritrichomonas foetus</name>
    <dbReference type="NCBI Taxonomy" id="1144522"/>
    <lineage>
        <taxon>Eukaryota</taxon>
        <taxon>Metamonada</taxon>
        <taxon>Parabasalia</taxon>
        <taxon>Tritrichomonadida</taxon>
        <taxon>Tritrichomonadidae</taxon>
        <taxon>Tritrichomonas</taxon>
    </lineage>
</organism>
<dbReference type="RefSeq" id="XP_068352012.1">
    <property type="nucleotide sequence ID" value="XM_068509865.1"/>
</dbReference>
<feature type="transmembrane region" description="Helical" evidence="5">
    <location>
        <begin position="26"/>
        <end position="49"/>
    </location>
</feature>
<feature type="transmembrane region" description="Helical" evidence="5">
    <location>
        <begin position="189"/>
        <end position="210"/>
    </location>
</feature>
<feature type="transmembrane region" description="Helical" evidence="5">
    <location>
        <begin position="217"/>
        <end position="236"/>
    </location>
</feature>
<protein>
    <submittedName>
        <fullName evidence="7">Integral membrane protein</fullName>
    </submittedName>
</protein>
<dbReference type="InterPro" id="IPR050638">
    <property type="entry name" value="AA-Vitamin_Transporters"/>
</dbReference>
<evidence type="ECO:0000259" key="6">
    <source>
        <dbReference type="Pfam" id="PF00892"/>
    </source>
</evidence>
<keyword evidence="4 5" id="KW-0472">Membrane</keyword>
<dbReference type="Pfam" id="PF00892">
    <property type="entry name" value="EamA"/>
    <property type="match status" value="1"/>
</dbReference>
<keyword evidence="3 5" id="KW-1133">Transmembrane helix</keyword>
<dbReference type="InterPro" id="IPR000620">
    <property type="entry name" value="EamA_dom"/>
</dbReference>
<evidence type="ECO:0000256" key="2">
    <source>
        <dbReference type="ARBA" id="ARBA00022692"/>
    </source>
</evidence>
<gene>
    <name evidence="7" type="ORF">TRFO_34777</name>
</gene>
<evidence type="ECO:0000256" key="3">
    <source>
        <dbReference type="ARBA" id="ARBA00022989"/>
    </source>
</evidence>
<keyword evidence="2 5" id="KW-0812">Transmembrane</keyword>
<feature type="domain" description="EamA" evidence="6">
    <location>
        <begin position="29"/>
        <end position="172"/>
    </location>
</feature>
<feature type="transmembrane region" description="Helical" evidence="5">
    <location>
        <begin position="56"/>
        <end position="76"/>
    </location>
</feature>
<evidence type="ECO:0000313" key="7">
    <source>
        <dbReference type="EMBL" id="OHS98875.1"/>
    </source>
</evidence>
<proteinExistence type="predicted"/>
<evidence type="ECO:0000256" key="1">
    <source>
        <dbReference type="ARBA" id="ARBA00004141"/>
    </source>
</evidence>
<dbReference type="VEuPathDB" id="TrichDB:TRFO_34777"/>
<dbReference type="InterPro" id="IPR037185">
    <property type="entry name" value="EmrE-like"/>
</dbReference>
<dbReference type="PANTHER" id="PTHR32322:SF2">
    <property type="entry name" value="EAMA DOMAIN-CONTAINING PROTEIN"/>
    <property type="match status" value="1"/>
</dbReference>
<evidence type="ECO:0000256" key="4">
    <source>
        <dbReference type="ARBA" id="ARBA00023136"/>
    </source>
</evidence>
<feature type="transmembrane region" description="Helical" evidence="5">
    <location>
        <begin position="310"/>
        <end position="333"/>
    </location>
</feature>
<feature type="transmembrane region" description="Helical" evidence="5">
    <location>
        <begin position="131"/>
        <end position="148"/>
    </location>
</feature>
<accession>A0A1J4JMW7</accession>
<feature type="transmembrane region" description="Helical" evidence="5">
    <location>
        <begin position="160"/>
        <end position="177"/>
    </location>
</feature>
<dbReference type="OrthoDB" id="10541133at2759"/>
<feature type="transmembrane region" description="Helical" evidence="5">
    <location>
        <begin position="248"/>
        <end position="275"/>
    </location>
</feature>
<name>A0A1J4JMW7_9EUKA</name>
<comment type="caution">
    <text evidence="7">The sequence shown here is derived from an EMBL/GenBank/DDBJ whole genome shotgun (WGS) entry which is preliminary data.</text>
</comment>
<dbReference type="GO" id="GO:0016020">
    <property type="term" value="C:membrane"/>
    <property type="evidence" value="ECO:0007669"/>
    <property type="project" value="UniProtKB-SubCell"/>
</dbReference>
<sequence>MDDKIFLPKIFSVCEVFKFFMENRKIYPYLAFCVLCFTFGTSYALVSVIRQNVDPYLLSSLRMIFGCIAALGIFLYKGMTSPNYFRHAKQSLSSGSTPAIKSMVCGIINSGFPHSLITIAQRTVPSVAVQISQPCVSLFSLIFAAIFLSDERFSFKQFSFQLLSLVGTVLVTIPTFSSDSDKGATLFDYSLLLIAIASFGFGAVYIKLFLPKADNVLLCFFQLLGSSIYTTVYSLFIHGLKGYLMNFFAINFFTMFYIFCLGAFYTCTNSFLYVYIIRELGTVTANYTNVGQIVVGVIVGVLFLHEWKDYSLIDVLVSIAGLVVLSISIMLGLKQGKSGKNGSIDENDDEKVLLSSSL</sequence>
<dbReference type="Proteomes" id="UP000179807">
    <property type="component" value="Unassembled WGS sequence"/>
</dbReference>
<dbReference type="AlphaFoldDB" id="A0A1J4JMW7"/>
<dbReference type="PANTHER" id="PTHR32322">
    <property type="entry name" value="INNER MEMBRANE TRANSPORTER"/>
    <property type="match status" value="1"/>
</dbReference>
<dbReference type="GeneID" id="94844569"/>
<evidence type="ECO:0000313" key="8">
    <source>
        <dbReference type="Proteomes" id="UP000179807"/>
    </source>
</evidence>
<keyword evidence="8" id="KW-1185">Reference proteome</keyword>
<evidence type="ECO:0000256" key="5">
    <source>
        <dbReference type="SAM" id="Phobius"/>
    </source>
</evidence>
<reference evidence="7" key="1">
    <citation type="submission" date="2016-10" db="EMBL/GenBank/DDBJ databases">
        <authorList>
            <person name="Benchimol M."/>
            <person name="Almeida L.G."/>
            <person name="Vasconcelos A.T."/>
            <person name="Perreira-Neves A."/>
            <person name="Rosa I.A."/>
            <person name="Tasca T."/>
            <person name="Bogo M.R."/>
            <person name="de Souza W."/>
        </authorList>
    </citation>
    <scope>NUCLEOTIDE SEQUENCE [LARGE SCALE GENOMIC DNA]</scope>
    <source>
        <strain evidence="7">K</strain>
    </source>
</reference>
<feature type="transmembrane region" description="Helical" evidence="5">
    <location>
        <begin position="287"/>
        <end position="304"/>
    </location>
</feature>
<dbReference type="EMBL" id="MLAK01001035">
    <property type="protein sequence ID" value="OHS98875.1"/>
    <property type="molecule type" value="Genomic_DNA"/>
</dbReference>
<comment type="subcellular location">
    <subcellularLocation>
        <location evidence="1">Membrane</location>
        <topology evidence="1">Multi-pass membrane protein</topology>
    </subcellularLocation>
</comment>
<dbReference type="SUPFAM" id="SSF103481">
    <property type="entry name" value="Multidrug resistance efflux transporter EmrE"/>
    <property type="match status" value="1"/>
</dbReference>